<reference evidence="2 3" key="2">
    <citation type="journal article" date="2002" name="Nucleic Acids Res.">
        <title>Genome sequence of Oceanobacillus iheyensis isolated from the Iheya Ridge and its unexpected adaptive capabilities to extreme environments.</title>
        <authorList>
            <person name="Takami H."/>
            <person name="Takaki Y."/>
            <person name="Uchiyama I."/>
        </authorList>
    </citation>
    <scope>NUCLEOTIDE SEQUENCE [LARGE SCALE GENOMIC DNA]</scope>
    <source>
        <strain evidence="3">DSM 14371 / CIP 107618 / JCM 11309 / KCTC 3954 / HTE831</strain>
    </source>
</reference>
<name>Q8ENV6_OCEIH</name>
<evidence type="ECO:0000313" key="2">
    <source>
        <dbReference type="EMBL" id="BAC14326.1"/>
    </source>
</evidence>
<dbReference type="KEGG" id="oih:OB2370"/>
<sequence>MLRFKRRYRIRRRTYKRPPQRQFLIIMTLIIFVVSMAFSFWIINDRIEPIVRDIAKRKTEEFATRAINSAVAFVGEYSFEDIIDITYDNEGNFVTYNQNPTIMSEINRVATDRVEEFFVHVNEGKPLSFENNVEDPLNDDGSAEGRAAIDPTLIEIPLGQVTGNSVLSNLGPKIPINMQIIGNVRTNVVRETEEFGINGSWVTLYVNVEADVQIIVPFTSDVTTVHTELYLDSSAIMGKVPDFYGGDGSPDIAIPKDDLQNDE</sequence>
<keyword evidence="3" id="KW-1185">Reference proteome</keyword>
<dbReference type="Pfam" id="PF09560">
    <property type="entry name" value="Spore_YunB"/>
    <property type="match status" value="1"/>
</dbReference>
<accession>Q8ENV6</accession>
<dbReference type="RefSeq" id="WP_011066761.1">
    <property type="nucleotide sequence ID" value="NC_004193.1"/>
</dbReference>
<evidence type="ECO:0000313" key="3">
    <source>
        <dbReference type="Proteomes" id="UP000000822"/>
    </source>
</evidence>
<dbReference type="AlphaFoldDB" id="Q8ENV6"/>
<dbReference type="NCBIfam" id="TIGR02832">
    <property type="entry name" value="spo_yunB"/>
    <property type="match status" value="1"/>
</dbReference>
<gene>
    <name evidence="2" type="ordered locus">OB2370</name>
</gene>
<proteinExistence type="predicted"/>
<dbReference type="eggNOG" id="ENOG5031XUS">
    <property type="taxonomic scope" value="Bacteria"/>
</dbReference>
<dbReference type="STRING" id="221109.gene:10734621"/>
<keyword evidence="1" id="KW-0472">Membrane</keyword>
<dbReference type="HOGENOM" id="CLU_067338_1_0_9"/>
<feature type="transmembrane region" description="Helical" evidence="1">
    <location>
        <begin position="21"/>
        <end position="43"/>
    </location>
</feature>
<protein>
    <submittedName>
        <fullName evidence="2">Hypothetical conserved protein</fullName>
    </submittedName>
</protein>
<evidence type="ECO:0000256" key="1">
    <source>
        <dbReference type="SAM" id="Phobius"/>
    </source>
</evidence>
<keyword evidence="1" id="KW-1133">Transmembrane helix</keyword>
<dbReference type="Proteomes" id="UP000000822">
    <property type="component" value="Chromosome"/>
</dbReference>
<dbReference type="InterPro" id="IPR014197">
    <property type="entry name" value="Sporulation_prot_YunB"/>
</dbReference>
<dbReference type="PIRSF" id="PIRSF021383">
    <property type="entry name" value="YunB"/>
    <property type="match status" value="1"/>
</dbReference>
<dbReference type="PhylomeDB" id="Q8ENV6"/>
<reference evidence="2 3" key="1">
    <citation type="journal article" date="2001" name="FEMS Microbiol. Lett.">
        <title>Oceanobacillus iheyensis gen. nov., sp. nov., a deep-sea extremely halotolerant and alkaliphilic species isolated from a depth of 1050 m on the Iheya Ridge.</title>
        <authorList>
            <person name="Lu J."/>
            <person name="Nogi Y."/>
            <person name="Takami H."/>
        </authorList>
    </citation>
    <scope>NUCLEOTIDE SEQUENCE [LARGE SCALE GENOMIC DNA]</scope>
    <source>
        <strain evidence="3">DSM 14371 / CIP 107618 / JCM 11309 / KCTC 3954 / HTE831</strain>
    </source>
</reference>
<keyword evidence="1" id="KW-0812">Transmembrane</keyword>
<dbReference type="EMBL" id="BA000028">
    <property type="protein sequence ID" value="BAC14326.1"/>
    <property type="molecule type" value="Genomic_DNA"/>
</dbReference>
<organism evidence="2 3">
    <name type="scientific">Oceanobacillus iheyensis (strain DSM 14371 / CIP 107618 / JCM 11309 / KCTC 3954 / HTE831)</name>
    <dbReference type="NCBI Taxonomy" id="221109"/>
    <lineage>
        <taxon>Bacteria</taxon>
        <taxon>Bacillati</taxon>
        <taxon>Bacillota</taxon>
        <taxon>Bacilli</taxon>
        <taxon>Bacillales</taxon>
        <taxon>Bacillaceae</taxon>
        <taxon>Oceanobacillus</taxon>
    </lineage>
</organism>